<dbReference type="AlphaFoldDB" id="A0A4U5NIE7"/>
<evidence type="ECO:0000313" key="3">
    <source>
        <dbReference type="Proteomes" id="UP000298663"/>
    </source>
</evidence>
<accession>A0A4U5NIE7</accession>
<organism evidence="2 3">
    <name type="scientific">Steinernema carpocapsae</name>
    <name type="common">Entomopathogenic nematode</name>
    <dbReference type="NCBI Taxonomy" id="34508"/>
    <lineage>
        <taxon>Eukaryota</taxon>
        <taxon>Metazoa</taxon>
        <taxon>Ecdysozoa</taxon>
        <taxon>Nematoda</taxon>
        <taxon>Chromadorea</taxon>
        <taxon>Rhabditida</taxon>
        <taxon>Tylenchina</taxon>
        <taxon>Panagrolaimomorpha</taxon>
        <taxon>Strongyloidoidea</taxon>
        <taxon>Steinernematidae</taxon>
        <taxon>Steinernema</taxon>
    </lineage>
</organism>
<evidence type="ECO:0000313" key="2">
    <source>
        <dbReference type="EMBL" id="TKR82927.1"/>
    </source>
</evidence>
<sequence>MRVERREAHVELKMSLQNKGCEMLNAIDGWDGDGLSDAEDMAPTTIDDRSDGQDDDAVEGGSRGHEYRGMKPHIKRDDERGIQTPIAVYFGRERLSAEGSSDLRPLIVVIPDRMSQFLSRSCVSTIAARVYRAYLVFCFSNFSISSIFSSTMSSSDLEEALRAQLPDSDDDFDWDAVPSSIMSGPLQFDEPTKQSQCTCAAYQYLCSISDKKKVLERISRRTAATLKKSWEWRRTK</sequence>
<reference evidence="2 3" key="2">
    <citation type="journal article" date="2019" name="G3 (Bethesda)">
        <title>Hybrid Assembly of the Genome of the Entomopathogenic Nematode Steinernema carpocapsae Identifies the X-Chromosome.</title>
        <authorList>
            <person name="Serra L."/>
            <person name="Macchietto M."/>
            <person name="Macias-Munoz A."/>
            <person name="McGill C.J."/>
            <person name="Rodriguez I.M."/>
            <person name="Rodriguez B."/>
            <person name="Murad R."/>
            <person name="Mortazavi A."/>
        </authorList>
    </citation>
    <scope>NUCLEOTIDE SEQUENCE [LARGE SCALE GENOMIC DNA]</scope>
    <source>
        <strain evidence="2 3">ALL</strain>
    </source>
</reference>
<dbReference type="EMBL" id="AZBU02000004">
    <property type="protein sequence ID" value="TKR82927.1"/>
    <property type="molecule type" value="Genomic_DNA"/>
</dbReference>
<name>A0A4U5NIE7_STECR</name>
<protein>
    <submittedName>
        <fullName evidence="2">Uncharacterized protein</fullName>
    </submittedName>
</protein>
<gene>
    <name evidence="2" type="ORF">L596_016596</name>
</gene>
<feature type="region of interest" description="Disordered" evidence="1">
    <location>
        <begin position="34"/>
        <end position="67"/>
    </location>
</feature>
<evidence type="ECO:0000256" key="1">
    <source>
        <dbReference type="SAM" id="MobiDB-lite"/>
    </source>
</evidence>
<comment type="caution">
    <text evidence="2">The sequence shown here is derived from an EMBL/GenBank/DDBJ whole genome shotgun (WGS) entry which is preliminary data.</text>
</comment>
<reference evidence="2 3" key="1">
    <citation type="journal article" date="2015" name="Genome Biol.">
        <title>Comparative genomics of Steinernema reveals deeply conserved gene regulatory networks.</title>
        <authorList>
            <person name="Dillman A.R."/>
            <person name="Macchietto M."/>
            <person name="Porter C.F."/>
            <person name="Rogers A."/>
            <person name="Williams B."/>
            <person name="Antoshechkin I."/>
            <person name="Lee M.M."/>
            <person name="Goodwin Z."/>
            <person name="Lu X."/>
            <person name="Lewis E.E."/>
            <person name="Goodrich-Blair H."/>
            <person name="Stock S.P."/>
            <person name="Adams B.J."/>
            <person name="Sternberg P.W."/>
            <person name="Mortazavi A."/>
        </authorList>
    </citation>
    <scope>NUCLEOTIDE SEQUENCE [LARGE SCALE GENOMIC DNA]</scope>
    <source>
        <strain evidence="2 3">ALL</strain>
    </source>
</reference>
<proteinExistence type="predicted"/>
<dbReference type="Proteomes" id="UP000298663">
    <property type="component" value="Unassembled WGS sequence"/>
</dbReference>
<keyword evidence="3" id="KW-1185">Reference proteome</keyword>